<protein>
    <submittedName>
        <fullName evidence="1">Uncharacterized protein</fullName>
    </submittedName>
</protein>
<reference evidence="2" key="1">
    <citation type="journal article" date="2019" name="Int. J. Syst. Evol. Microbiol.">
        <title>The Global Catalogue of Microorganisms (GCM) 10K type strain sequencing project: providing services to taxonomists for standard genome sequencing and annotation.</title>
        <authorList>
            <consortium name="The Broad Institute Genomics Platform"/>
            <consortium name="The Broad Institute Genome Sequencing Center for Infectious Disease"/>
            <person name="Wu L."/>
            <person name="Ma J."/>
        </authorList>
    </citation>
    <scope>NUCLEOTIDE SEQUENCE [LARGE SCALE GENOMIC DNA]</scope>
    <source>
        <strain evidence="2">FCH27</strain>
    </source>
</reference>
<accession>A0ABW2N708</accession>
<evidence type="ECO:0000313" key="1">
    <source>
        <dbReference type="EMBL" id="MFC7361682.1"/>
    </source>
</evidence>
<comment type="caution">
    <text evidence="1">The sequence shown here is derived from an EMBL/GenBank/DDBJ whole genome shotgun (WGS) entry which is preliminary data.</text>
</comment>
<organism evidence="1 2">
    <name type="scientific">Nocardioides astragali</name>
    <dbReference type="NCBI Taxonomy" id="1776736"/>
    <lineage>
        <taxon>Bacteria</taxon>
        <taxon>Bacillati</taxon>
        <taxon>Actinomycetota</taxon>
        <taxon>Actinomycetes</taxon>
        <taxon>Propionibacteriales</taxon>
        <taxon>Nocardioidaceae</taxon>
        <taxon>Nocardioides</taxon>
    </lineage>
</organism>
<evidence type="ECO:0000313" key="2">
    <source>
        <dbReference type="Proteomes" id="UP001596524"/>
    </source>
</evidence>
<name>A0ABW2N708_9ACTN</name>
<dbReference type="Proteomes" id="UP001596524">
    <property type="component" value="Unassembled WGS sequence"/>
</dbReference>
<dbReference type="EMBL" id="JBHTCH010000018">
    <property type="protein sequence ID" value="MFC7361682.1"/>
    <property type="molecule type" value="Genomic_DNA"/>
</dbReference>
<dbReference type="RefSeq" id="WP_255891643.1">
    <property type="nucleotide sequence ID" value="NZ_JAFMZM010000004.1"/>
</dbReference>
<keyword evidence="2" id="KW-1185">Reference proteome</keyword>
<sequence length="63" mass="6920">MSSNQRSRRTPGVAVDEANNAVSKAEAIPKYTIPPARTEEGGQLTPSLKLKRNMVVREARVEI</sequence>
<proteinExistence type="predicted"/>
<gene>
    <name evidence="1" type="ORF">ACFQO6_15510</name>
</gene>